<dbReference type="Proteomes" id="UP000801492">
    <property type="component" value="Unassembled WGS sequence"/>
</dbReference>
<dbReference type="OrthoDB" id="6776973at2759"/>
<accession>A0A8K0CGE8</accession>
<feature type="region of interest" description="Disordered" evidence="1">
    <location>
        <begin position="73"/>
        <end position="96"/>
    </location>
</feature>
<keyword evidence="2" id="KW-0472">Membrane</keyword>
<feature type="transmembrane region" description="Helical" evidence="2">
    <location>
        <begin position="179"/>
        <end position="198"/>
    </location>
</feature>
<evidence type="ECO:0000313" key="4">
    <source>
        <dbReference type="Proteomes" id="UP000801492"/>
    </source>
</evidence>
<name>A0A8K0CGE8_IGNLU</name>
<keyword evidence="2" id="KW-1133">Transmembrane helix</keyword>
<proteinExistence type="predicted"/>
<dbReference type="AlphaFoldDB" id="A0A8K0CGE8"/>
<evidence type="ECO:0000256" key="2">
    <source>
        <dbReference type="SAM" id="Phobius"/>
    </source>
</evidence>
<reference evidence="3" key="1">
    <citation type="submission" date="2019-08" db="EMBL/GenBank/DDBJ databases">
        <title>The genome of the North American firefly Photinus pyralis.</title>
        <authorList>
            <consortium name="Photinus pyralis genome working group"/>
            <person name="Fallon T.R."/>
            <person name="Sander Lower S.E."/>
            <person name="Weng J.-K."/>
        </authorList>
    </citation>
    <scope>NUCLEOTIDE SEQUENCE</scope>
    <source>
        <strain evidence="3">TRF0915ILg1</strain>
        <tissue evidence="3">Whole body</tissue>
    </source>
</reference>
<sequence>MGSKSPSVSGMSDEKELTLEAGQEFSEWESHAGLAHQSGCLLIEMVGLSVDYISYLVLSLIQSEAKNAFEVAVEEEKSDTEQPRTTTSWGRPSRDSLPKEVHYDEIGHKILRKKTVGGDVAEYVRPIVLLRMVIVTYRNKDFARLIQKIKLFWDPSICDQQTKGELISIRRYTYQLQRLLLVAVSIAMGLGAVVSVVQNTTPTGIWTMEGHEELYRF</sequence>
<gene>
    <name evidence="3" type="ORF">ILUMI_19321</name>
</gene>
<feature type="non-terminal residue" evidence="3">
    <location>
        <position position="217"/>
    </location>
</feature>
<evidence type="ECO:0000256" key="1">
    <source>
        <dbReference type="SAM" id="MobiDB-lite"/>
    </source>
</evidence>
<keyword evidence="2" id="KW-0812">Transmembrane</keyword>
<comment type="caution">
    <text evidence="3">The sequence shown here is derived from an EMBL/GenBank/DDBJ whole genome shotgun (WGS) entry which is preliminary data.</text>
</comment>
<protein>
    <submittedName>
        <fullName evidence="3">Uncharacterized protein</fullName>
    </submittedName>
</protein>
<evidence type="ECO:0000313" key="3">
    <source>
        <dbReference type="EMBL" id="KAF2886853.1"/>
    </source>
</evidence>
<organism evidence="3 4">
    <name type="scientific">Ignelater luminosus</name>
    <name type="common">Cucubano</name>
    <name type="synonym">Pyrophorus luminosus</name>
    <dbReference type="NCBI Taxonomy" id="2038154"/>
    <lineage>
        <taxon>Eukaryota</taxon>
        <taxon>Metazoa</taxon>
        <taxon>Ecdysozoa</taxon>
        <taxon>Arthropoda</taxon>
        <taxon>Hexapoda</taxon>
        <taxon>Insecta</taxon>
        <taxon>Pterygota</taxon>
        <taxon>Neoptera</taxon>
        <taxon>Endopterygota</taxon>
        <taxon>Coleoptera</taxon>
        <taxon>Polyphaga</taxon>
        <taxon>Elateriformia</taxon>
        <taxon>Elateroidea</taxon>
        <taxon>Elateridae</taxon>
        <taxon>Agrypninae</taxon>
        <taxon>Pyrophorini</taxon>
        <taxon>Ignelater</taxon>
    </lineage>
</organism>
<keyword evidence="4" id="KW-1185">Reference proteome</keyword>
<dbReference type="EMBL" id="VTPC01086164">
    <property type="protein sequence ID" value="KAF2886853.1"/>
    <property type="molecule type" value="Genomic_DNA"/>
</dbReference>